<evidence type="ECO:0000313" key="3">
    <source>
        <dbReference type="EMBL" id="VEJ34163.1"/>
    </source>
</evidence>
<dbReference type="PROSITE" id="PS51186">
    <property type="entry name" value="GNAT"/>
    <property type="match status" value="1"/>
</dbReference>
<evidence type="ECO:0000259" key="1">
    <source>
        <dbReference type="PROSITE" id="PS51186"/>
    </source>
</evidence>
<dbReference type="Gene3D" id="3.40.630.30">
    <property type="match status" value="1"/>
</dbReference>
<dbReference type="PANTHER" id="PTHR31435">
    <property type="entry name" value="PROTEIN NATD1"/>
    <property type="match status" value="1"/>
</dbReference>
<dbReference type="OrthoDB" id="9793389at2"/>
<proteinExistence type="predicted"/>
<dbReference type="InterPro" id="IPR016181">
    <property type="entry name" value="Acyl_CoA_acyltransferase"/>
</dbReference>
<evidence type="ECO:0000259" key="2">
    <source>
        <dbReference type="PROSITE" id="PS51729"/>
    </source>
</evidence>
<dbReference type="KEGG" id="piv:NCTC13079_00014"/>
<dbReference type="InterPro" id="IPR000182">
    <property type="entry name" value="GNAT_dom"/>
</dbReference>
<dbReference type="PROSITE" id="PS51729">
    <property type="entry name" value="GNAT_YJDJ"/>
    <property type="match status" value="1"/>
</dbReference>
<dbReference type="CDD" id="cd04301">
    <property type="entry name" value="NAT_SF"/>
    <property type="match status" value="1"/>
</dbReference>
<dbReference type="GO" id="GO:0016747">
    <property type="term" value="F:acyltransferase activity, transferring groups other than amino-acyl groups"/>
    <property type="evidence" value="ECO:0007669"/>
    <property type="project" value="InterPro"/>
</dbReference>
<sequence>MDIRFDESAHRAYALDGDKEIGESTYSPSEKYWIIDHTEVDKAYGGQGIAKKLVDAVVDAARERGTKIMATCPYALKLFQSSDAYDDVLYK</sequence>
<keyword evidence="4" id="KW-1185">Reference proteome</keyword>
<name>A0A3S5C1Z2_9FIRM</name>
<dbReference type="Pfam" id="PF14542">
    <property type="entry name" value="Acetyltransf_CG"/>
    <property type="match status" value="1"/>
</dbReference>
<dbReference type="InterPro" id="IPR031165">
    <property type="entry name" value="GNAT_YJDJ"/>
</dbReference>
<dbReference type="AlphaFoldDB" id="A0A3S5C1Z2"/>
<evidence type="ECO:0000313" key="4">
    <source>
        <dbReference type="Proteomes" id="UP000269544"/>
    </source>
</evidence>
<protein>
    <submittedName>
        <fullName evidence="3">Acetyltransferase (GNAT) family</fullName>
    </submittedName>
</protein>
<dbReference type="PANTHER" id="PTHR31435:SF10">
    <property type="entry name" value="BSR4717 PROTEIN"/>
    <property type="match status" value="1"/>
</dbReference>
<accession>A0A3S5C1Z2</accession>
<dbReference type="EMBL" id="LR134523">
    <property type="protein sequence ID" value="VEJ34163.1"/>
    <property type="molecule type" value="Genomic_DNA"/>
</dbReference>
<reference evidence="3 4" key="1">
    <citation type="submission" date="2018-12" db="EMBL/GenBank/DDBJ databases">
        <authorList>
            <consortium name="Pathogen Informatics"/>
        </authorList>
    </citation>
    <scope>NUCLEOTIDE SEQUENCE [LARGE SCALE GENOMIC DNA]</scope>
    <source>
        <strain evidence="3 4">NCTC13079</strain>
    </source>
</reference>
<keyword evidence="3" id="KW-0808">Transferase</keyword>
<organism evidence="3 4">
    <name type="scientific">Aedoeadaptatus ivorii</name>
    <dbReference type="NCBI Taxonomy" id="54006"/>
    <lineage>
        <taxon>Bacteria</taxon>
        <taxon>Bacillati</taxon>
        <taxon>Bacillota</taxon>
        <taxon>Tissierellia</taxon>
        <taxon>Tissierellales</taxon>
        <taxon>Peptoniphilaceae</taxon>
        <taxon>Aedoeadaptatus</taxon>
    </lineage>
</organism>
<dbReference type="RefSeq" id="WP_126464503.1">
    <property type="nucleotide sequence ID" value="NZ_JAUSWF010000005.1"/>
</dbReference>
<gene>
    <name evidence="3" type="ORF">NCTC13079_00014</name>
</gene>
<dbReference type="InterPro" id="IPR045057">
    <property type="entry name" value="Gcn5-rel_NAT"/>
</dbReference>
<dbReference type="Proteomes" id="UP000269544">
    <property type="component" value="Chromosome"/>
</dbReference>
<feature type="domain" description="N-acetyltransferase" evidence="1">
    <location>
        <begin position="1"/>
        <end position="91"/>
    </location>
</feature>
<feature type="domain" description="N-acetyltransferase" evidence="2">
    <location>
        <begin position="4"/>
        <end position="90"/>
    </location>
</feature>
<dbReference type="SUPFAM" id="SSF55729">
    <property type="entry name" value="Acyl-CoA N-acyltransferases (Nat)"/>
    <property type="match status" value="1"/>
</dbReference>